<dbReference type="CDD" id="cd11395">
    <property type="entry name" value="bHLHzip_SREBP_like"/>
    <property type="match status" value="1"/>
</dbReference>
<dbReference type="Gene3D" id="4.10.280.10">
    <property type="entry name" value="Helix-loop-helix DNA-binding domain"/>
    <property type="match status" value="1"/>
</dbReference>
<dbReference type="HOGENOM" id="CLU_1230628_0_0_1"/>
<dbReference type="EMBL" id="JPOX01000073">
    <property type="protein sequence ID" value="KFX41063.1"/>
    <property type="molecule type" value="Genomic_DNA"/>
</dbReference>
<dbReference type="GO" id="GO:0046983">
    <property type="term" value="F:protein dimerization activity"/>
    <property type="evidence" value="ECO:0007669"/>
    <property type="project" value="InterPro"/>
</dbReference>
<feature type="domain" description="BHLH" evidence="3">
    <location>
        <begin position="146"/>
        <end position="213"/>
    </location>
</feature>
<dbReference type="PROSITE" id="PS50888">
    <property type="entry name" value="BHLH"/>
    <property type="match status" value="1"/>
</dbReference>
<feature type="coiled-coil region" evidence="1">
    <location>
        <begin position="203"/>
        <end position="230"/>
    </location>
</feature>
<dbReference type="Pfam" id="PF00010">
    <property type="entry name" value="HLH"/>
    <property type="match status" value="1"/>
</dbReference>
<accession>A0A093X781</accession>
<feature type="compositionally biased region" description="Low complexity" evidence="2">
    <location>
        <begin position="108"/>
        <end position="129"/>
    </location>
</feature>
<evidence type="ECO:0000313" key="4">
    <source>
        <dbReference type="EMBL" id="KFX41063.1"/>
    </source>
</evidence>
<dbReference type="SUPFAM" id="SSF47459">
    <property type="entry name" value="HLH, helix-loop-helix DNA-binding domain"/>
    <property type="match status" value="1"/>
</dbReference>
<reference key="1">
    <citation type="journal article" date="2014" name="PLoS Genet.">
        <title>Signature Gene Expression Reveals Novel Clues to the Molecular Mechanisms of Dimorphic Transition in Penicillium marneffei.</title>
        <authorList>
            <person name="Yang E."/>
            <person name="Wang G."/>
            <person name="Cai J."/>
            <person name="Woo P.C."/>
            <person name="Lau S.K."/>
            <person name="Yuen K.-Y."/>
            <person name="Chow W.-N."/>
            <person name="Lin X."/>
        </authorList>
    </citation>
    <scope>NUCLEOTIDE SEQUENCE [LARGE SCALE GENOMIC DNA]</scope>
    <source>
        <strain>PM1</strain>
    </source>
</reference>
<reference evidence="4" key="2">
    <citation type="journal article" date="2014" name="PLoS Genet.">
        <title>Signature gene expression reveals novel clues to the molecular mechanisms of dimorphic transition in Penicillium marneffei.</title>
        <authorList>
            <person name="Yang E."/>
            <person name="Wang G."/>
            <person name="Cai J."/>
            <person name="Woo P.C."/>
            <person name="Lau S.K."/>
            <person name="Yuen K.-Y."/>
            <person name="Chow W.-N."/>
            <person name="Lin X."/>
        </authorList>
    </citation>
    <scope>NUCLEOTIDE SEQUENCE</scope>
    <source>
        <strain evidence="4">PM1</strain>
    </source>
</reference>
<organism evidence="4">
    <name type="scientific">Talaromyces marneffei PM1</name>
    <dbReference type="NCBI Taxonomy" id="1077442"/>
    <lineage>
        <taxon>Eukaryota</taxon>
        <taxon>Fungi</taxon>
        <taxon>Dikarya</taxon>
        <taxon>Ascomycota</taxon>
        <taxon>Pezizomycotina</taxon>
        <taxon>Eurotiomycetes</taxon>
        <taxon>Eurotiomycetidae</taxon>
        <taxon>Eurotiales</taxon>
        <taxon>Trichocomaceae</taxon>
        <taxon>Talaromyces</taxon>
        <taxon>Talaromyces sect. Talaromyces</taxon>
    </lineage>
</organism>
<feature type="region of interest" description="Disordered" evidence="2">
    <location>
        <begin position="82"/>
        <end position="152"/>
    </location>
</feature>
<keyword evidence="1" id="KW-0175">Coiled coil</keyword>
<feature type="compositionally biased region" description="Polar residues" evidence="2">
    <location>
        <begin position="82"/>
        <end position="103"/>
    </location>
</feature>
<protein>
    <submittedName>
        <fullName evidence="4">Putative transcription factor sre2</fullName>
    </submittedName>
</protein>
<dbReference type="InterPro" id="IPR036638">
    <property type="entry name" value="HLH_DNA-bd_sf"/>
</dbReference>
<dbReference type="AlphaFoldDB" id="A0A093X781"/>
<gene>
    <name evidence="4" type="ORF">GQ26_0730090</name>
</gene>
<evidence type="ECO:0000256" key="1">
    <source>
        <dbReference type="SAM" id="Coils"/>
    </source>
</evidence>
<name>A0A093X781_TALMA</name>
<dbReference type="PANTHER" id="PTHR47336:SF2">
    <property type="entry name" value="TRANSCRIPTION FACTOR HMS1-RELATED"/>
    <property type="match status" value="1"/>
</dbReference>
<evidence type="ECO:0000256" key="2">
    <source>
        <dbReference type="SAM" id="MobiDB-lite"/>
    </source>
</evidence>
<sequence>MTASYALPYDLQDFAMANDDFLIYNNNPADNLLSLSNNTTSADQMDDLLWNFDYTNFAINDADSKLFDTPSYTISTENLKQIESSQCDAPSQSDHAMHTSMSSPGMELSSPSLTHSSSQSSSRSTSPVSEELPAVAKPKRKRSPVVNKAAHNKVEKRYRSNINAKFTALNNILPVSETVQSLLEKQDQNDEPVQQHRNKGEVLSEAIRYIKQLEERNRALEGEVRILKDNLLPRRRKN</sequence>
<proteinExistence type="predicted"/>
<dbReference type="PANTHER" id="PTHR47336">
    <property type="entry name" value="TRANSCRIPTION FACTOR HMS1-RELATED"/>
    <property type="match status" value="1"/>
</dbReference>
<dbReference type="InterPro" id="IPR011598">
    <property type="entry name" value="bHLH_dom"/>
</dbReference>
<dbReference type="SMART" id="SM00353">
    <property type="entry name" value="HLH"/>
    <property type="match status" value="1"/>
</dbReference>
<comment type="caution">
    <text evidence="4">The sequence shown here is derived from an EMBL/GenBank/DDBJ whole genome shotgun (WGS) entry which is preliminary data.</text>
</comment>
<evidence type="ECO:0000259" key="3">
    <source>
        <dbReference type="PROSITE" id="PS50888"/>
    </source>
</evidence>
<dbReference type="InterPro" id="IPR052099">
    <property type="entry name" value="Regulatory_TF_Diverse"/>
</dbReference>